<dbReference type="EMBL" id="MQVR01000144">
    <property type="protein sequence ID" value="OKL51972.1"/>
    <property type="molecule type" value="Genomic_DNA"/>
</dbReference>
<evidence type="ECO:0000256" key="1">
    <source>
        <dbReference type="ARBA" id="ARBA00004651"/>
    </source>
</evidence>
<keyword evidence="10" id="KW-1185">Reference proteome</keyword>
<keyword evidence="6 7" id="KW-0472">Membrane</keyword>
<keyword evidence="4 7" id="KW-0812">Transmembrane</keyword>
<evidence type="ECO:0000256" key="3">
    <source>
        <dbReference type="ARBA" id="ARBA00022475"/>
    </source>
</evidence>
<evidence type="ECO:0000313" key="10">
    <source>
        <dbReference type="Proteomes" id="UP000185628"/>
    </source>
</evidence>
<evidence type="ECO:0000259" key="8">
    <source>
        <dbReference type="PROSITE" id="PS50928"/>
    </source>
</evidence>
<evidence type="ECO:0000256" key="5">
    <source>
        <dbReference type="ARBA" id="ARBA00022989"/>
    </source>
</evidence>
<name>A0A1Q5PWY1_9ACTO</name>
<dbReference type="PANTHER" id="PTHR43386:SF23">
    <property type="entry name" value="ABC TRANSPORTER"/>
    <property type="match status" value="1"/>
</dbReference>
<evidence type="ECO:0000256" key="6">
    <source>
        <dbReference type="ARBA" id="ARBA00023136"/>
    </source>
</evidence>
<sequence>MFARTMMGMRLSLVIGLVTAGLSSLIAVVLGAIAALGGSVADHIVSWLIDLFIGMPHLVFMILIAFVAGGGVKGVILGVGLTHWPSLARLIRAEIMKLATEPYVEVSRRTGFGRLRVFWSHILPQVESLIVV</sequence>
<evidence type="ECO:0000256" key="4">
    <source>
        <dbReference type="ARBA" id="ARBA00022692"/>
    </source>
</evidence>
<dbReference type="PROSITE" id="PS50928">
    <property type="entry name" value="ABC_TM1"/>
    <property type="match status" value="1"/>
</dbReference>
<keyword evidence="3" id="KW-1003">Cell membrane</keyword>
<comment type="caution">
    <text evidence="9">The sequence shown here is derived from an EMBL/GenBank/DDBJ whole genome shotgun (WGS) entry which is preliminary data.</text>
</comment>
<dbReference type="Gene3D" id="1.10.3720.10">
    <property type="entry name" value="MetI-like"/>
    <property type="match status" value="1"/>
</dbReference>
<organism evidence="9 10">
    <name type="scientific">Bowdeniella nasicola</name>
    <dbReference type="NCBI Taxonomy" id="208480"/>
    <lineage>
        <taxon>Bacteria</taxon>
        <taxon>Bacillati</taxon>
        <taxon>Actinomycetota</taxon>
        <taxon>Actinomycetes</taxon>
        <taxon>Actinomycetales</taxon>
        <taxon>Actinomycetaceae</taxon>
        <taxon>Bowdeniella</taxon>
    </lineage>
</organism>
<comment type="similarity">
    <text evidence="7">Belongs to the binding-protein-dependent transport system permease family.</text>
</comment>
<protein>
    <recommendedName>
        <fullName evidence="8">ABC transmembrane type-1 domain-containing protein</fullName>
    </recommendedName>
</protein>
<evidence type="ECO:0000256" key="2">
    <source>
        <dbReference type="ARBA" id="ARBA00022448"/>
    </source>
</evidence>
<dbReference type="GO" id="GO:0005886">
    <property type="term" value="C:plasma membrane"/>
    <property type="evidence" value="ECO:0007669"/>
    <property type="project" value="UniProtKB-SubCell"/>
</dbReference>
<reference evidence="10" key="1">
    <citation type="submission" date="2016-12" db="EMBL/GenBank/DDBJ databases">
        <authorList>
            <person name="Meng X."/>
        </authorList>
    </citation>
    <scope>NUCLEOTIDE SEQUENCE [LARGE SCALE GENOMIC DNA]</scope>
    <source>
        <strain evidence="10">DSM 19116</strain>
    </source>
</reference>
<comment type="caution">
    <text evidence="7">Lacks conserved residue(s) required for the propagation of feature annotation.</text>
</comment>
<dbReference type="InterPro" id="IPR000515">
    <property type="entry name" value="MetI-like"/>
</dbReference>
<dbReference type="OrthoDB" id="6637947at2"/>
<dbReference type="CDD" id="cd06261">
    <property type="entry name" value="TM_PBP2"/>
    <property type="match status" value="1"/>
</dbReference>
<keyword evidence="5 7" id="KW-1133">Transmembrane helix</keyword>
<evidence type="ECO:0000313" key="9">
    <source>
        <dbReference type="EMBL" id="OKL51972.1"/>
    </source>
</evidence>
<proteinExistence type="inferred from homology"/>
<feature type="transmembrane region" description="Helical" evidence="7">
    <location>
        <begin position="58"/>
        <end position="82"/>
    </location>
</feature>
<dbReference type="SUPFAM" id="SSF161098">
    <property type="entry name" value="MetI-like"/>
    <property type="match status" value="1"/>
</dbReference>
<comment type="subcellular location">
    <subcellularLocation>
        <location evidence="1 7">Cell membrane</location>
        <topology evidence="1 7">Multi-pass membrane protein</topology>
    </subcellularLocation>
</comment>
<dbReference type="AlphaFoldDB" id="A0A1Q5PWY1"/>
<gene>
    <name evidence="9" type="ORF">BSZ39_12660</name>
</gene>
<dbReference type="GO" id="GO:0055085">
    <property type="term" value="P:transmembrane transport"/>
    <property type="evidence" value="ECO:0007669"/>
    <property type="project" value="InterPro"/>
</dbReference>
<dbReference type="PANTHER" id="PTHR43386">
    <property type="entry name" value="OLIGOPEPTIDE TRANSPORT SYSTEM PERMEASE PROTEIN APPC"/>
    <property type="match status" value="1"/>
</dbReference>
<accession>A0A1Q5PWY1</accession>
<dbReference type="InterPro" id="IPR035906">
    <property type="entry name" value="MetI-like_sf"/>
</dbReference>
<evidence type="ECO:0000256" key="7">
    <source>
        <dbReference type="RuleBase" id="RU363032"/>
    </source>
</evidence>
<keyword evidence="2 7" id="KW-0813">Transport</keyword>
<feature type="domain" description="ABC transmembrane type-1" evidence="8">
    <location>
        <begin position="9"/>
        <end position="132"/>
    </location>
</feature>
<dbReference type="Pfam" id="PF00528">
    <property type="entry name" value="BPD_transp_1"/>
    <property type="match status" value="1"/>
</dbReference>
<dbReference type="InterPro" id="IPR050366">
    <property type="entry name" value="BP-dependent_transpt_permease"/>
</dbReference>
<dbReference type="Proteomes" id="UP000185628">
    <property type="component" value="Unassembled WGS sequence"/>
</dbReference>